<evidence type="ECO:0000256" key="3">
    <source>
        <dbReference type="ARBA" id="ARBA00022801"/>
    </source>
</evidence>
<keyword evidence="6" id="KW-1185">Reference proteome</keyword>
<evidence type="ECO:0000256" key="2">
    <source>
        <dbReference type="ARBA" id="ARBA00022723"/>
    </source>
</evidence>
<dbReference type="InterPro" id="IPR016965">
    <property type="entry name" value="Pase_PHOSPHO-typ"/>
</dbReference>
<comment type="cofactor">
    <cofactor evidence="1">
        <name>Mg(2+)</name>
        <dbReference type="ChEBI" id="CHEBI:18420"/>
    </cofactor>
</comment>
<protein>
    <recommendedName>
        <fullName evidence="7">2,3-diketo-5-methylthio-1-phosphopentane phosphatase</fullName>
    </recommendedName>
</protein>
<evidence type="ECO:0008006" key="7">
    <source>
        <dbReference type="Google" id="ProtNLM"/>
    </source>
</evidence>
<sequence>MPRLLLAFDFDYTMVDEDSDVFVFQHLAPDLLTKMRVLYNTGHYVWTDLMDLLLGDLSTKGVQEQALREALRGIAFSPAMKEALELATLHGSEIVIISDANTVYIDTITKAKGIDGYISEVITNTGHFDSNGRLRVQRWTTLPPHECNRCAANLCKGKEILKLIQNRGPFDRVVYLGDGQNDFCPSTKLNGSDLVLARTGRALEKMLKDPSTKSLVQAKIVFWETAEDVLAIFKSLFQGDSQTLETISG</sequence>
<dbReference type="NCBIfam" id="TIGR01488">
    <property type="entry name" value="HAD-SF-IB"/>
    <property type="match status" value="1"/>
</dbReference>
<dbReference type="Pfam" id="PF06888">
    <property type="entry name" value="Put_Phosphatase"/>
    <property type="match status" value="1"/>
</dbReference>
<dbReference type="PANTHER" id="PTHR20889:SF12">
    <property type="entry name" value="LP01149P"/>
    <property type="match status" value="1"/>
</dbReference>
<dbReference type="InterPro" id="IPR036412">
    <property type="entry name" value="HAD-like_sf"/>
</dbReference>
<keyword evidence="2" id="KW-0479">Metal-binding</keyword>
<dbReference type="SUPFAM" id="SSF56784">
    <property type="entry name" value="HAD-like"/>
    <property type="match status" value="1"/>
</dbReference>
<dbReference type="EMBL" id="JAFCIX010000242">
    <property type="protein sequence ID" value="KAH6596233.1"/>
    <property type="molecule type" value="Genomic_DNA"/>
</dbReference>
<proteinExistence type="predicted"/>
<dbReference type="InterPro" id="IPR023214">
    <property type="entry name" value="HAD_sf"/>
</dbReference>
<evidence type="ECO:0000313" key="6">
    <source>
        <dbReference type="Proteomes" id="UP001648503"/>
    </source>
</evidence>
<dbReference type="Gene3D" id="3.40.50.1000">
    <property type="entry name" value="HAD superfamily/HAD-like"/>
    <property type="match status" value="1"/>
</dbReference>
<dbReference type="Proteomes" id="UP001648503">
    <property type="component" value="Unassembled WGS sequence"/>
</dbReference>
<keyword evidence="4" id="KW-0460">Magnesium</keyword>
<comment type="caution">
    <text evidence="5">The sequence shown here is derived from an EMBL/GenBank/DDBJ whole genome shotgun (WGS) entry which is preliminary data.</text>
</comment>
<evidence type="ECO:0000256" key="4">
    <source>
        <dbReference type="ARBA" id="ARBA00022842"/>
    </source>
</evidence>
<dbReference type="InterPro" id="IPR006384">
    <property type="entry name" value="HAD_hydro_PyrdxlP_Pase-like"/>
</dbReference>
<name>A0ABQ8FD74_9FUNG</name>
<organism evidence="5 6">
    <name type="scientific">Batrachochytrium salamandrivorans</name>
    <dbReference type="NCBI Taxonomy" id="1357716"/>
    <lineage>
        <taxon>Eukaryota</taxon>
        <taxon>Fungi</taxon>
        <taxon>Fungi incertae sedis</taxon>
        <taxon>Chytridiomycota</taxon>
        <taxon>Chytridiomycota incertae sedis</taxon>
        <taxon>Chytridiomycetes</taxon>
        <taxon>Rhizophydiales</taxon>
        <taxon>Rhizophydiales incertae sedis</taxon>
        <taxon>Batrachochytrium</taxon>
    </lineage>
</organism>
<evidence type="ECO:0000256" key="1">
    <source>
        <dbReference type="ARBA" id="ARBA00001946"/>
    </source>
</evidence>
<accession>A0ABQ8FD74</accession>
<evidence type="ECO:0000313" key="5">
    <source>
        <dbReference type="EMBL" id="KAH6596233.1"/>
    </source>
</evidence>
<gene>
    <name evidence="5" type="ORF">BASA50_005274</name>
</gene>
<dbReference type="NCBIfam" id="TIGR01489">
    <property type="entry name" value="DKMTPPase-SF"/>
    <property type="match status" value="1"/>
</dbReference>
<dbReference type="PIRSF" id="PIRSF031051">
    <property type="entry name" value="PyrdxlP_Pase_PHOSPHO2"/>
    <property type="match status" value="1"/>
</dbReference>
<reference evidence="5 6" key="1">
    <citation type="submission" date="2021-02" db="EMBL/GenBank/DDBJ databases">
        <title>Variation within the Batrachochytrium salamandrivorans European outbreak.</title>
        <authorList>
            <person name="Kelly M."/>
            <person name="Pasmans F."/>
            <person name="Shea T.P."/>
            <person name="Munoz J.F."/>
            <person name="Carranza S."/>
            <person name="Cuomo C.A."/>
            <person name="Martel A."/>
        </authorList>
    </citation>
    <scope>NUCLEOTIDE SEQUENCE [LARGE SCALE GENOMIC DNA]</scope>
    <source>
        <strain evidence="5 6">AMFP18/2</strain>
    </source>
</reference>
<dbReference type="PANTHER" id="PTHR20889">
    <property type="entry name" value="PHOSPHATASE, ORPHAN 1, 2"/>
    <property type="match status" value="1"/>
</dbReference>
<keyword evidence="3" id="KW-0378">Hydrolase</keyword>